<dbReference type="PANTHER" id="PTHR15735">
    <property type="entry name" value="FCH AND DOUBLE SH3 DOMAINS PROTEIN"/>
    <property type="match status" value="1"/>
</dbReference>
<feature type="domain" description="SH3" evidence="10">
    <location>
        <begin position="1"/>
        <end position="51"/>
    </location>
</feature>
<evidence type="ECO:0000256" key="3">
    <source>
        <dbReference type="ARBA" id="ARBA00022443"/>
    </source>
</evidence>
<evidence type="ECO:0000313" key="14">
    <source>
        <dbReference type="Proteomes" id="UP000274922"/>
    </source>
</evidence>
<keyword evidence="6" id="KW-1133">Transmembrane helix</keyword>
<dbReference type="InterPro" id="IPR036028">
    <property type="entry name" value="SH3-like_dom_sf"/>
</dbReference>
<keyword evidence="7" id="KW-0346">Stress response</keyword>
<dbReference type="PRINTS" id="PR00452">
    <property type="entry name" value="SH3DOMAIN"/>
</dbReference>
<dbReference type="InterPro" id="IPR035522">
    <property type="entry name" value="Sho1_SH3"/>
</dbReference>
<keyword evidence="14" id="KW-1185">Reference proteome</keyword>
<feature type="non-terminal residue" evidence="12">
    <location>
        <position position="1"/>
    </location>
</feature>
<keyword evidence="8" id="KW-0472">Membrane</keyword>
<evidence type="ECO:0000313" key="11">
    <source>
        <dbReference type="EMBL" id="RKO97535.1"/>
    </source>
</evidence>
<dbReference type="OrthoDB" id="5983572at2759"/>
<evidence type="ECO:0000256" key="2">
    <source>
        <dbReference type="ARBA" id="ARBA00009739"/>
    </source>
</evidence>
<comment type="subcellular location">
    <subcellularLocation>
        <location evidence="1">Cell membrane</location>
        <topology evidence="1">Multi-pass membrane protein</topology>
    </subcellularLocation>
</comment>
<dbReference type="Gene3D" id="2.30.30.40">
    <property type="entry name" value="SH3 Domains"/>
    <property type="match status" value="1"/>
</dbReference>
<reference evidence="12" key="2">
    <citation type="submission" date="2018-04" db="EMBL/GenBank/DDBJ databases">
        <title>Leveraging single-cell genomics to expand the Fungal Tree of Life.</title>
        <authorList>
            <consortium name="DOE Joint Genome Institute"/>
            <person name="Ahrendt S.R."/>
            <person name="Quandt C.A."/>
            <person name="Ciobanu D."/>
            <person name="Clum A."/>
            <person name="Salamov A."/>
            <person name="Andreopoulos B."/>
            <person name="Cheng J.-F."/>
            <person name="Woyke T."/>
            <person name="Pelin A."/>
            <person name="Henrissat B."/>
            <person name="Benny G.L."/>
            <person name="Smith M.E."/>
            <person name="James T.Y."/>
            <person name="Grigoriev I.V."/>
        </authorList>
    </citation>
    <scope>NUCLEOTIDE SEQUENCE</scope>
    <source>
        <strain evidence="12">ATCC 52028</strain>
    </source>
</reference>
<evidence type="ECO:0000256" key="7">
    <source>
        <dbReference type="ARBA" id="ARBA00023016"/>
    </source>
</evidence>
<gene>
    <name evidence="11" type="ORF">CAUPRSCDRAFT_958</name>
    <name evidence="12" type="ORF">CXG81DRAFT_4136</name>
</gene>
<dbReference type="Proteomes" id="UP000274922">
    <property type="component" value="Unassembled WGS sequence"/>
</dbReference>
<reference evidence="11" key="3">
    <citation type="submission" date="2018-08" db="EMBL/GenBank/DDBJ databases">
        <title>Leveraging single-cell genomics to expand the Fungal Tree of Life.</title>
        <authorList>
            <consortium name="DOE Joint Genome Institute"/>
            <person name="Ahrendt S.R."/>
            <person name="Quandt C.A."/>
            <person name="Ciobanu D."/>
            <person name="Clum A."/>
            <person name="Salamov A."/>
            <person name="Andreopoulos B."/>
            <person name="Cheng J.-F."/>
            <person name="Woyke T."/>
            <person name="Pelin A."/>
            <person name="Henrissat B."/>
            <person name="Reynolds N."/>
            <person name="Benny G.L."/>
            <person name="Smith M.E."/>
            <person name="James T.Y."/>
            <person name="Grigoriev I.V."/>
        </authorList>
    </citation>
    <scope>NUCLEOTIDE SEQUENCE</scope>
    <source>
        <strain evidence="11">ATCC 52028</strain>
    </source>
</reference>
<protein>
    <recommendedName>
        <fullName evidence="10">SH3 domain-containing protein</fullName>
    </recommendedName>
</protein>
<dbReference type="Proteomes" id="UP000268535">
    <property type="component" value="Unassembled WGS sequence"/>
</dbReference>
<evidence type="ECO:0000256" key="4">
    <source>
        <dbReference type="ARBA" id="ARBA00022475"/>
    </source>
</evidence>
<organism evidence="12 14">
    <name type="scientific">Caulochytrium protostelioides</name>
    <dbReference type="NCBI Taxonomy" id="1555241"/>
    <lineage>
        <taxon>Eukaryota</taxon>
        <taxon>Fungi</taxon>
        <taxon>Fungi incertae sedis</taxon>
        <taxon>Chytridiomycota</taxon>
        <taxon>Chytridiomycota incertae sedis</taxon>
        <taxon>Chytridiomycetes</taxon>
        <taxon>Caulochytriales</taxon>
        <taxon>Caulochytriaceae</taxon>
        <taxon>Caulochytrium</taxon>
    </lineage>
</organism>
<dbReference type="EMBL" id="ML014270">
    <property type="protein sequence ID" value="RKO99617.1"/>
    <property type="molecule type" value="Genomic_DNA"/>
</dbReference>
<reference evidence="13 14" key="1">
    <citation type="journal article" date="2018" name="Nat. Microbiol.">
        <title>Leveraging single-cell genomics to expand the fungal tree of life.</title>
        <authorList>
            <person name="Ahrendt S.R."/>
            <person name="Quandt C.A."/>
            <person name="Ciobanu D."/>
            <person name="Clum A."/>
            <person name="Salamov A."/>
            <person name="Andreopoulos B."/>
            <person name="Cheng J.F."/>
            <person name="Woyke T."/>
            <person name="Pelin A."/>
            <person name="Henrissat B."/>
            <person name="Reynolds N.K."/>
            <person name="Benny G.L."/>
            <person name="Smith M.E."/>
            <person name="James T.Y."/>
            <person name="Grigoriev I.V."/>
        </authorList>
    </citation>
    <scope>NUCLEOTIDE SEQUENCE [LARGE SCALE GENOMIC DNA]</scope>
    <source>
        <strain evidence="13 14">ATCC 52028</strain>
    </source>
</reference>
<dbReference type="PROSITE" id="PS50002">
    <property type="entry name" value="SH3"/>
    <property type="match status" value="1"/>
</dbReference>
<evidence type="ECO:0000256" key="9">
    <source>
        <dbReference type="PROSITE-ProRule" id="PRU00192"/>
    </source>
</evidence>
<dbReference type="InterPro" id="IPR001452">
    <property type="entry name" value="SH3_domain"/>
</dbReference>
<evidence type="ECO:0000256" key="1">
    <source>
        <dbReference type="ARBA" id="ARBA00004651"/>
    </source>
</evidence>
<comment type="similarity">
    <text evidence="2">Belongs to the SHO1 family.</text>
</comment>
<proteinExistence type="inferred from homology"/>
<keyword evidence="3 9" id="KW-0728">SH3 domain</keyword>
<evidence type="ECO:0000313" key="13">
    <source>
        <dbReference type="Proteomes" id="UP000268535"/>
    </source>
</evidence>
<evidence type="ECO:0000313" key="12">
    <source>
        <dbReference type="EMBL" id="RKO99617.1"/>
    </source>
</evidence>
<keyword evidence="4" id="KW-1003">Cell membrane</keyword>
<dbReference type="GO" id="GO:0005886">
    <property type="term" value="C:plasma membrane"/>
    <property type="evidence" value="ECO:0007669"/>
    <property type="project" value="UniProtKB-SubCell"/>
</dbReference>
<evidence type="ECO:0000256" key="5">
    <source>
        <dbReference type="ARBA" id="ARBA00022692"/>
    </source>
</evidence>
<accession>A0A4P9X3K6</accession>
<feature type="non-terminal residue" evidence="12">
    <location>
        <position position="51"/>
    </location>
</feature>
<dbReference type="AlphaFoldDB" id="A0A4P9X3K6"/>
<evidence type="ECO:0000259" key="10">
    <source>
        <dbReference type="PROSITE" id="PS50002"/>
    </source>
</evidence>
<dbReference type="CDD" id="cd11855">
    <property type="entry name" value="SH3_Sho1p"/>
    <property type="match status" value="1"/>
</dbReference>
<dbReference type="GO" id="GO:0030833">
    <property type="term" value="P:regulation of actin filament polymerization"/>
    <property type="evidence" value="ECO:0007669"/>
    <property type="project" value="TreeGrafter"/>
</dbReference>
<sequence length="51" mass="5605">AKALYPYTASPEDPNELSFTKGEILNISSTQGKWWQARKADGTVGICPSNY</sequence>
<keyword evidence="5" id="KW-0812">Transmembrane</keyword>
<dbReference type="EMBL" id="ML009236">
    <property type="protein sequence ID" value="RKO97535.1"/>
    <property type="molecule type" value="Genomic_DNA"/>
</dbReference>
<dbReference type="STRING" id="1555241.A0A4P9X3K6"/>
<name>A0A4P9X3K6_9FUNG</name>
<dbReference type="PANTHER" id="PTHR15735:SF20">
    <property type="entry name" value="HIGH OSMOLARITY SIGNALING PROTEIN SHO1"/>
    <property type="match status" value="1"/>
</dbReference>
<evidence type="ECO:0000256" key="8">
    <source>
        <dbReference type="ARBA" id="ARBA00023136"/>
    </source>
</evidence>
<dbReference type="SUPFAM" id="SSF50044">
    <property type="entry name" value="SH3-domain"/>
    <property type="match status" value="1"/>
</dbReference>
<evidence type="ECO:0000256" key="6">
    <source>
        <dbReference type="ARBA" id="ARBA00022989"/>
    </source>
</evidence>
<dbReference type="SMART" id="SM00326">
    <property type="entry name" value="SH3"/>
    <property type="match status" value="1"/>
</dbReference>
<dbReference type="Pfam" id="PF00018">
    <property type="entry name" value="SH3_1"/>
    <property type="match status" value="1"/>
</dbReference>